<dbReference type="SUPFAM" id="SSF49373">
    <property type="entry name" value="Invasin/intimin cell-adhesion fragments"/>
    <property type="match status" value="1"/>
</dbReference>
<dbReference type="InterPro" id="IPR011050">
    <property type="entry name" value="Pectin_lyase_fold/virulence"/>
</dbReference>
<dbReference type="InterPro" id="IPR008964">
    <property type="entry name" value="Invasin/intimin_cell_adhesion"/>
</dbReference>
<evidence type="ECO:0000313" key="1">
    <source>
        <dbReference type="EMBL" id="MPL84508.1"/>
    </source>
</evidence>
<reference evidence="1" key="1">
    <citation type="submission" date="2019-08" db="EMBL/GenBank/DDBJ databases">
        <authorList>
            <person name="Kucharzyk K."/>
            <person name="Murdoch R.W."/>
            <person name="Higgins S."/>
            <person name="Loffler F."/>
        </authorList>
    </citation>
    <scope>NUCLEOTIDE SEQUENCE</scope>
</reference>
<accession>A0A644UZK8</accession>
<dbReference type="Gene3D" id="2.60.40.10">
    <property type="entry name" value="Immunoglobulins"/>
    <property type="match status" value="1"/>
</dbReference>
<organism evidence="1">
    <name type="scientific">bioreactor metagenome</name>
    <dbReference type="NCBI Taxonomy" id="1076179"/>
    <lineage>
        <taxon>unclassified sequences</taxon>
        <taxon>metagenomes</taxon>
        <taxon>ecological metagenomes</taxon>
    </lineage>
</organism>
<dbReference type="EMBL" id="VSSQ01000191">
    <property type="protein sequence ID" value="MPL84508.1"/>
    <property type="molecule type" value="Genomic_DNA"/>
</dbReference>
<dbReference type="AlphaFoldDB" id="A0A644UZK8"/>
<comment type="caution">
    <text evidence="1">The sequence shown here is derived from an EMBL/GenBank/DDBJ whole genome shotgun (WGS) entry which is preliminary data.</text>
</comment>
<evidence type="ECO:0008006" key="2">
    <source>
        <dbReference type="Google" id="ProtNLM"/>
    </source>
</evidence>
<dbReference type="SUPFAM" id="SSF51126">
    <property type="entry name" value="Pectin lyase-like"/>
    <property type="match status" value="2"/>
</dbReference>
<dbReference type="SMART" id="SM00710">
    <property type="entry name" value="PbH1"/>
    <property type="match status" value="10"/>
</dbReference>
<name>A0A644UZK8_9ZZZZ</name>
<sequence length="861" mass="97041">MTLKNNYDGLWIIGKNNTLNNIFADNNTNTGITLDNSLNYNILLTGYNKIYNISSTNNSYGLNVDGGGYNNISNSYFINNDLALHFTFSKYNNIYNVKSFNNYEGISFDYLDDPDTESCNHNNVYNSISNNNSGDGIFISGDYNSVYNSTANNNYFGIFLYGIYNSVYNSTANNNGMYGIHLYNGEKVGINNVYGSLANNNTYFGISIDGGNASVFNSTANDNGGSGFYLHGNNINLNDSIAINNSYGNKLDCWGPYAGVCIDGDYNIISNLLISNNTAGIQIGGSNNTIIGNRIFYNNVSFRFESMEMSVYNNKINFNYISNNTNNFFIVEELSVNNISANFNYWDGLEPLNTYSNSINTFYYIKNMTASISFNKFIMGNFTNFIGDNITINYFFILNTPFNMNLPEGIAKIVYNNEAHFLNGNLTDKINITLLDKENIFSFFFCGVNFNDLIFTALYESFLNIKPIKIANYGDIININGTLTNSLGVINGKIYIKINESNTIEVDVIEGFWEYSFNSNILNIGDNINVSVNFMGDNDNSPIISTSLFNISFSNTNTSIIVPSKVLINETVLITGKLKNYIGINMLNVTINGFKYHVFVDNNTGIWSLNYIPTKTGNILVVVSLTNNTFFKDFINTTILNVFKFKSQITLSLYKLSSNGEITIKATLKDLYGNVLTGKRIYFYYSSKKIGFAKTNNNGIATFLYKNSQYGLKSFKVNFNGDLIYNISSNVKDMKIQAIILKNHLKKKGNYLIITTGLINKYSKSLSFKIYYKLPNGFIIKNAKLAKISKRVTSNAKLTYNNKKRIISISFTSFKRFRTISNSKIYIKIKTKKKGYYKILNLIKPKNLVLINNSNFEKIKV</sequence>
<dbReference type="InterPro" id="IPR013783">
    <property type="entry name" value="Ig-like_fold"/>
</dbReference>
<proteinExistence type="predicted"/>
<gene>
    <name evidence="1" type="ORF">SDC9_30473</name>
</gene>
<dbReference type="InterPro" id="IPR006626">
    <property type="entry name" value="PbH1"/>
</dbReference>
<protein>
    <recommendedName>
        <fullName evidence="2">Big-1 domain-containing protein</fullName>
    </recommendedName>
</protein>